<evidence type="ECO:0000313" key="5">
    <source>
        <dbReference type="EMBL" id="GMG19363.1"/>
    </source>
</evidence>
<protein>
    <submittedName>
        <fullName evidence="5">Unnamed protein product</fullName>
    </submittedName>
</protein>
<dbReference type="InterPro" id="IPR015919">
    <property type="entry name" value="Cadherin-like_sf"/>
</dbReference>
<dbReference type="EMBL" id="BSXU01000111">
    <property type="protein sequence ID" value="GMG19363.1"/>
    <property type="molecule type" value="Genomic_DNA"/>
</dbReference>
<comment type="caution">
    <text evidence="5">The sequence shown here is derived from an EMBL/GenBank/DDBJ whole genome shotgun (WGS) entry which is preliminary data.</text>
</comment>
<feature type="domain" description="Dystroglycan-type cadherin-like" evidence="4">
    <location>
        <begin position="139"/>
        <end position="248"/>
    </location>
</feature>
<keyword evidence="2" id="KW-0472">Membrane</keyword>
<feature type="compositionally biased region" description="Low complexity" evidence="1">
    <location>
        <begin position="799"/>
        <end position="811"/>
    </location>
</feature>
<dbReference type="GO" id="GO:0016020">
    <property type="term" value="C:membrane"/>
    <property type="evidence" value="ECO:0007669"/>
    <property type="project" value="InterPro"/>
</dbReference>
<sequence length="867" mass="92905">MIYNNIISKTRSTCLLLALLPSITSATLTVGYPLNEQLPDVARVGESYSFTISSQTYQDDDSDIEYSASNLPSWLKFDSSSLTFTGTPQTSDATDSQDFQLIGKAGSGNTLNETYSIVVSSNPGPYLKDPLSSQLSSLGETNGQNGLVLQPNDPFSIKFDKDTFALRSGSSNSSIVDYYGRFANRTSLPAWCTFDADTLTFSGTAPTVNSETAPSQLFELMLIATDYEGYTGAYSNFDIVVGGHSLSTNRTTPVVVNGTAGDSFSVEIPLEDVYLDGSAINSTEIKSIAVNEGPSWASVDDEKVSGTVPKDQTDNSLMNVTISDNYGDSVYINFEIDLLTEIFKVDSLDDVNATRGEFFEYTLQDDDFSDLNGTDLSVTFDDNSWLTYFYTNYTLAGVVPDDFDETKVTVNGTMNSISDSKSFNIKGVNGHFSSSSSASSSSTASSSSVSSTATSTSSSAAAAATSSSGAAAGSSSKGSNKKALAIGLGVGIPCFLLLLALILLFFCGMKRRRNNEKEADEEMNEKGPHKSPSNNTLSAYADNPKGMADFNFNKLDKDSSSSSLTNVDTSAEEIYHDAMFENSSDMLLPTQQDPHVTKSWRKSGLAGKPRDSLTSLATVATNDLLTVKVVDDPQVIRKSQLNLLSMQPTLPEEDLDFHDRSRSGSRSSPQLSNLDPTSPDFKMPNSGSNTQIRSLVNTTGSFHTASPNSNNDNNNLLANTSFSSLDPKSNSNSTGDVNNLITLDSTTSVVAAHTSTPTKSKQLHENNPFKTDADNEKINNYNNNNNNNNNSMRHMPGVSDTSLESDYSSSSVNPKLNVVSNKGKAVMVESGSPRDGFFVHDGGEKSIEGVIVNGSSGSEKSFDAGYL</sequence>
<dbReference type="AlphaFoldDB" id="A0A9W7DDL7"/>
<feature type="domain" description="Dystroglycan-type cadherin-like" evidence="4">
    <location>
        <begin position="29"/>
        <end position="125"/>
    </location>
</feature>
<gene>
    <name evidence="5" type="ORF">Amon01_000041300</name>
</gene>
<dbReference type="Pfam" id="PF05345">
    <property type="entry name" value="He_PIG"/>
    <property type="match status" value="2"/>
</dbReference>
<feature type="region of interest" description="Disordered" evidence="1">
    <location>
        <begin position="752"/>
        <end position="814"/>
    </location>
</feature>
<evidence type="ECO:0000256" key="2">
    <source>
        <dbReference type="SAM" id="Phobius"/>
    </source>
</evidence>
<dbReference type="SMART" id="SM00736">
    <property type="entry name" value="CADG"/>
    <property type="match status" value="2"/>
</dbReference>
<keyword evidence="3" id="KW-0732">Signal</keyword>
<evidence type="ECO:0000256" key="1">
    <source>
        <dbReference type="SAM" id="MobiDB-lite"/>
    </source>
</evidence>
<feature type="compositionally biased region" description="Polar residues" evidence="1">
    <location>
        <begin position="685"/>
        <end position="704"/>
    </location>
</feature>
<reference evidence="5" key="1">
    <citation type="submission" date="2023-04" db="EMBL/GenBank/DDBJ databases">
        <title>Ambrosiozyma monospora NBRC 1965.</title>
        <authorList>
            <person name="Ichikawa N."/>
            <person name="Sato H."/>
            <person name="Tonouchi N."/>
        </authorList>
    </citation>
    <scope>NUCLEOTIDE SEQUENCE</scope>
    <source>
        <strain evidence="5">NBRC 1965</strain>
    </source>
</reference>
<feature type="region of interest" description="Disordered" evidence="1">
    <location>
        <begin position="517"/>
        <end position="540"/>
    </location>
</feature>
<keyword evidence="2" id="KW-0812">Transmembrane</keyword>
<dbReference type="OrthoDB" id="41532at2759"/>
<keyword evidence="2" id="KW-1133">Transmembrane helix</keyword>
<feature type="compositionally biased region" description="Low complexity" evidence="1">
    <location>
        <begin position="705"/>
        <end position="719"/>
    </location>
</feature>
<feature type="compositionally biased region" description="Polar residues" evidence="1">
    <location>
        <begin position="720"/>
        <end position="737"/>
    </location>
</feature>
<dbReference type="InterPro" id="IPR006644">
    <property type="entry name" value="Cadg"/>
</dbReference>
<evidence type="ECO:0000259" key="4">
    <source>
        <dbReference type="SMART" id="SM00736"/>
    </source>
</evidence>
<feature type="chain" id="PRO_5040823888" evidence="3">
    <location>
        <begin position="27"/>
        <end position="867"/>
    </location>
</feature>
<organism evidence="5 6">
    <name type="scientific">Ambrosiozyma monospora</name>
    <name type="common">Yeast</name>
    <name type="synonym">Endomycopsis monosporus</name>
    <dbReference type="NCBI Taxonomy" id="43982"/>
    <lineage>
        <taxon>Eukaryota</taxon>
        <taxon>Fungi</taxon>
        <taxon>Dikarya</taxon>
        <taxon>Ascomycota</taxon>
        <taxon>Saccharomycotina</taxon>
        <taxon>Pichiomycetes</taxon>
        <taxon>Pichiales</taxon>
        <taxon>Pichiaceae</taxon>
        <taxon>Ambrosiozyma</taxon>
    </lineage>
</organism>
<dbReference type="Gene3D" id="2.60.40.10">
    <property type="entry name" value="Immunoglobulins"/>
    <property type="match status" value="3"/>
</dbReference>
<dbReference type="InterPro" id="IPR013783">
    <property type="entry name" value="Ig-like_fold"/>
</dbReference>
<keyword evidence="6" id="KW-1185">Reference proteome</keyword>
<feature type="transmembrane region" description="Helical" evidence="2">
    <location>
        <begin position="484"/>
        <end position="507"/>
    </location>
</feature>
<accession>A0A9W7DDL7</accession>
<name>A0A9W7DDL7_AMBMO</name>
<proteinExistence type="predicted"/>
<feature type="compositionally biased region" description="Low complexity" evidence="1">
    <location>
        <begin position="779"/>
        <end position="790"/>
    </location>
</feature>
<evidence type="ECO:0000313" key="6">
    <source>
        <dbReference type="Proteomes" id="UP001165063"/>
    </source>
</evidence>
<feature type="region of interest" description="Disordered" evidence="1">
    <location>
        <begin position="654"/>
        <end position="737"/>
    </location>
</feature>
<dbReference type="SUPFAM" id="SSF49313">
    <property type="entry name" value="Cadherin-like"/>
    <property type="match status" value="3"/>
</dbReference>
<feature type="signal peptide" evidence="3">
    <location>
        <begin position="1"/>
        <end position="26"/>
    </location>
</feature>
<evidence type="ECO:0000256" key="3">
    <source>
        <dbReference type="SAM" id="SignalP"/>
    </source>
</evidence>
<dbReference type="Proteomes" id="UP001165063">
    <property type="component" value="Unassembled WGS sequence"/>
</dbReference>
<dbReference type="GO" id="GO:0005509">
    <property type="term" value="F:calcium ion binding"/>
    <property type="evidence" value="ECO:0007669"/>
    <property type="project" value="InterPro"/>
</dbReference>